<feature type="region of interest" description="Disordered" evidence="1">
    <location>
        <begin position="1"/>
        <end position="52"/>
    </location>
</feature>
<protein>
    <submittedName>
        <fullName evidence="2">Uncharacterized protein</fullName>
    </submittedName>
</protein>
<dbReference type="EMBL" id="CADCWG010000068">
    <property type="protein sequence ID" value="CAA9544268.1"/>
    <property type="molecule type" value="Genomic_DNA"/>
</dbReference>
<dbReference type="AlphaFoldDB" id="A0A6J4UAR5"/>
<evidence type="ECO:0000313" key="2">
    <source>
        <dbReference type="EMBL" id="CAA9544268.1"/>
    </source>
</evidence>
<organism evidence="2">
    <name type="scientific">uncultured Thermomicrobiales bacterium</name>
    <dbReference type="NCBI Taxonomy" id="1645740"/>
    <lineage>
        <taxon>Bacteria</taxon>
        <taxon>Pseudomonadati</taxon>
        <taxon>Thermomicrobiota</taxon>
        <taxon>Thermomicrobia</taxon>
        <taxon>Thermomicrobiales</taxon>
        <taxon>environmental samples</taxon>
    </lineage>
</organism>
<proteinExistence type="predicted"/>
<sequence length="52" mass="5381">MVPRSTARGPPGPRDGTMVTAIGVLPRRPVPGRCDRRDPAGTDSVEASQPAA</sequence>
<accession>A0A6J4UAR5</accession>
<reference evidence="2" key="1">
    <citation type="submission" date="2020-02" db="EMBL/GenBank/DDBJ databases">
        <authorList>
            <person name="Meier V. D."/>
        </authorList>
    </citation>
    <scope>NUCLEOTIDE SEQUENCE</scope>
    <source>
        <strain evidence="2">AVDCRST_MAG49</strain>
    </source>
</reference>
<gene>
    <name evidence="2" type="ORF">AVDCRST_MAG49-1290</name>
</gene>
<evidence type="ECO:0000256" key="1">
    <source>
        <dbReference type="SAM" id="MobiDB-lite"/>
    </source>
</evidence>
<name>A0A6J4UAR5_9BACT</name>